<evidence type="ECO:0000313" key="5">
    <source>
        <dbReference type="Proteomes" id="UP000298327"/>
    </source>
</evidence>
<sequence>MSRQATSRKVRFSALHRETYTYSSQNCTNRLFTTRVTPIDLRYECQHPANGNNTDKPLVILHGLFGMKRNWSSLAKAFCKELQRPVYALDLRNHGASPHVEPMNYDVMATDVLHFMESHSLTNVSLLGHSMGGKAAMALALSPQLPEGLLQHLIVADIAPSRGRLSKEFQSYIRAMQEIDAAHVKTRHDAQHILSAYESDPMTRAFLLTNLDTSSTPLRFRIPLDILGSAIPALGDFPYEPGERTWTGKTLFIKGTKSRFINERNLPVAKQFFPNMQLKTLAAGHWVHAEKPAEFLRYVIDFIKE</sequence>
<protein>
    <recommendedName>
        <fullName evidence="3">AB hydrolase-1 domain-containing protein</fullName>
    </recommendedName>
</protein>
<keyword evidence="5" id="KW-1185">Reference proteome</keyword>
<feature type="domain" description="AB hydrolase-1" evidence="3">
    <location>
        <begin position="56"/>
        <end position="292"/>
    </location>
</feature>
<dbReference type="Gene3D" id="3.40.50.1820">
    <property type="entry name" value="alpha/beta hydrolase"/>
    <property type="match status" value="1"/>
</dbReference>
<evidence type="ECO:0000256" key="2">
    <source>
        <dbReference type="ARBA" id="ARBA00022801"/>
    </source>
</evidence>
<dbReference type="STRING" id="205917.A0A4Y9YYV0"/>
<reference evidence="4 5" key="1">
    <citation type="submission" date="2019-02" db="EMBL/GenBank/DDBJ databases">
        <title>Genome sequencing of the rare red list fungi Dentipellis fragilis.</title>
        <authorList>
            <person name="Buettner E."/>
            <person name="Kellner H."/>
        </authorList>
    </citation>
    <scope>NUCLEOTIDE SEQUENCE [LARGE SCALE GENOMIC DNA]</scope>
    <source>
        <strain evidence="4 5">DSM 105465</strain>
    </source>
</reference>
<name>A0A4Y9YYV0_9AGAM</name>
<gene>
    <name evidence="4" type="ORF">EVG20_g4241</name>
</gene>
<proteinExistence type="inferred from homology"/>
<evidence type="ECO:0000256" key="1">
    <source>
        <dbReference type="ARBA" id="ARBA00008645"/>
    </source>
</evidence>
<organism evidence="4 5">
    <name type="scientific">Dentipellis fragilis</name>
    <dbReference type="NCBI Taxonomy" id="205917"/>
    <lineage>
        <taxon>Eukaryota</taxon>
        <taxon>Fungi</taxon>
        <taxon>Dikarya</taxon>
        <taxon>Basidiomycota</taxon>
        <taxon>Agaricomycotina</taxon>
        <taxon>Agaricomycetes</taxon>
        <taxon>Russulales</taxon>
        <taxon>Hericiaceae</taxon>
        <taxon>Dentipellis</taxon>
    </lineage>
</organism>
<dbReference type="AlphaFoldDB" id="A0A4Y9YYV0"/>
<evidence type="ECO:0000313" key="4">
    <source>
        <dbReference type="EMBL" id="TFY66848.1"/>
    </source>
</evidence>
<dbReference type="EMBL" id="SEOQ01000213">
    <property type="protein sequence ID" value="TFY66848.1"/>
    <property type="molecule type" value="Genomic_DNA"/>
</dbReference>
<evidence type="ECO:0000259" key="3">
    <source>
        <dbReference type="Pfam" id="PF00561"/>
    </source>
</evidence>
<dbReference type="InterPro" id="IPR029058">
    <property type="entry name" value="AB_hydrolase_fold"/>
</dbReference>
<dbReference type="OrthoDB" id="8119704at2759"/>
<keyword evidence="2" id="KW-0378">Hydrolase</keyword>
<dbReference type="InterPro" id="IPR000073">
    <property type="entry name" value="AB_hydrolase_1"/>
</dbReference>
<dbReference type="FunFam" id="3.40.50.1820:FF:000039">
    <property type="entry name" value="Esterase ybfF"/>
    <property type="match status" value="1"/>
</dbReference>
<dbReference type="PANTHER" id="PTHR46118:SF4">
    <property type="entry name" value="PROTEIN ABHD11"/>
    <property type="match status" value="1"/>
</dbReference>
<dbReference type="PANTHER" id="PTHR46118">
    <property type="entry name" value="PROTEIN ABHD11"/>
    <property type="match status" value="1"/>
</dbReference>
<comment type="similarity">
    <text evidence="1">Belongs to the AB hydrolase superfamily.</text>
</comment>
<comment type="caution">
    <text evidence="4">The sequence shown here is derived from an EMBL/GenBank/DDBJ whole genome shotgun (WGS) entry which is preliminary data.</text>
</comment>
<dbReference type="GO" id="GO:0052689">
    <property type="term" value="F:carboxylic ester hydrolase activity"/>
    <property type="evidence" value="ECO:0007669"/>
    <property type="project" value="TreeGrafter"/>
</dbReference>
<dbReference type="GO" id="GO:0005739">
    <property type="term" value="C:mitochondrion"/>
    <property type="evidence" value="ECO:0007669"/>
    <property type="project" value="TreeGrafter"/>
</dbReference>
<dbReference type="SUPFAM" id="SSF53474">
    <property type="entry name" value="alpha/beta-Hydrolases"/>
    <property type="match status" value="1"/>
</dbReference>
<dbReference type="Pfam" id="PF00561">
    <property type="entry name" value="Abhydrolase_1"/>
    <property type="match status" value="1"/>
</dbReference>
<accession>A0A4Y9YYV0</accession>
<dbReference type="Proteomes" id="UP000298327">
    <property type="component" value="Unassembled WGS sequence"/>
</dbReference>